<dbReference type="Pfam" id="PF00460">
    <property type="entry name" value="Flg_bb_rod"/>
    <property type="match status" value="1"/>
</dbReference>
<dbReference type="InterPro" id="IPR020013">
    <property type="entry name" value="Flagellar_FlgE/F/G"/>
</dbReference>
<evidence type="ECO:0000259" key="7">
    <source>
        <dbReference type="Pfam" id="PF06429"/>
    </source>
</evidence>
<dbReference type="SUPFAM" id="SSF117143">
    <property type="entry name" value="Flagellar hook protein flgE"/>
    <property type="match status" value="1"/>
</dbReference>
<evidence type="ECO:0000256" key="2">
    <source>
        <dbReference type="ARBA" id="ARBA00009677"/>
    </source>
</evidence>
<dbReference type="Proteomes" id="UP001260715">
    <property type="component" value="Unassembled WGS sequence"/>
</dbReference>
<reference evidence="10 11" key="1">
    <citation type="submission" date="2023-07" db="EMBL/GenBank/DDBJ databases">
        <title>Sorghum-associated microbial communities from plants grown in Nebraska, USA.</title>
        <authorList>
            <person name="Schachtman D."/>
        </authorList>
    </citation>
    <scope>NUCLEOTIDE SEQUENCE [LARGE SCALE GENOMIC DNA]</scope>
    <source>
        <strain evidence="10 11">596</strain>
    </source>
</reference>
<dbReference type="InterPro" id="IPR011491">
    <property type="entry name" value="FlgE_D2"/>
</dbReference>
<keyword evidence="10" id="KW-0969">Cilium</keyword>
<evidence type="ECO:0000313" key="10">
    <source>
        <dbReference type="EMBL" id="MDR6582073.1"/>
    </source>
</evidence>
<comment type="function">
    <text evidence="5">A flexible structure which links the flagellar filament to the drive apparatus in the basal body.</text>
</comment>
<comment type="caution">
    <text evidence="10">The sequence shown here is derived from an EMBL/GenBank/DDBJ whole genome shotgun (WGS) entry which is preliminary data.</text>
</comment>
<keyword evidence="4 5" id="KW-0975">Bacterial flagellum</keyword>
<dbReference type="PANTHER" id="PTHR30435:SF1">
    <property type="entry name" value="FLAGELLAR HOOK PROTEIN FLGE"/>
    <property type="match status" value="1"/>
</dbReference>
<proteinExistence type="inferred from homology"/>
<dbReference type="InterPro" id="IPR001444">
    <property type="entry name" value="Flag_bb_rod_N"/>
</dbReference>
<feature type="domain" description="Flagellar basal body rod protein N-terminal" evidence="6">
    <location>
        <begin position="6"/>
        <end position="33"/>
    </location>
</feature>
<evidence type="ECO:0000256" key="3">
    <source>
        <dbReference type="ARBA" id="ARBA00019015"/>
    </source>
</evidence>
<organism evidence="10 11">
    <name type="scientific">Herbaspirillum frisingense</name>
    <dbReference type="NCBI Taxonomy" id="92645"/>
    <lineage>
        <taxon>Bacteria</taxon>
        <taxon>Pseudomonadati</taxon>
        <taxon>Pseudomonadota</taxon>
        <taxon>Betaproteobacteria</taxon>
        <taxon>Burkholderiales</taxon>
        <taxon>Oxalobacteraceae</taxon>
        <taxon>Herbaspirillum</taxon>
    </lineage>
</organism>
<dbReference type="InterPro" id="IPR037058">
    <property type="entry name" value="Falgellar_hook_FlgE_sf"/>
</dbReference>
<dbReference type="Pfam" id="PF06429">
    <property type="entry name" value="Flg_bbr_C"/>
    <property type="match status" value="1"/>
</dbReference>
<dbReference type="Pfam" id="PF22692">
    <property type="entry name" value="LlgE_F_G_D1"/>
    <property type="match status" value="1"/>
</dbReference>
<keyword evidence="10" id="KW-0966">Cell projection</keyword>
<dbReference type="EMBL" id="JAVDSJ010000001">
    <property type="protein sequence ID" value="MDR6582073.1"/>
    <property type="molecule type" value="Genomic_DNA"/>
</dbReference>
<evidence type="ECO:0000259" key="9">
    <source>
        <dbReference type="Pfam" id="PF22692"/>
    </source>
</evidence>
<dbReference type="InterPro" id="IPR053967">
    <property type="entry name" value="LlgE_F_G-like_D1"/>
</dbReference>
<feature type="domain" description="Flagellar hook protein FlgE D2" evidence="8">
    <location>
        <begin position="162"/>
        <end position="318"/>
    </location>
</feature>
<dbReference type="PANTHER" id="PTHR30435">
    <property type="entry name" value="FLAGELLAR PROTEIN"/>
    <property type="match status" value="1"/>
</dbReference>
<comment type="subcellular location">
    <subcellularLocation>
        <location evidence="1 5">Bacterial flagellum basal body</location>
    </subcellularLocation>
</comment>
<protein>
    <recommendedName>
        <fullName evidence="3 5">Flagellar hook protein FlgE</fullName>
    </recommendedName>
</protein>
<keyword evidence="10" id="KW-0282">Flagellum</keyword>
<feature type="domain" description="Flagellar basal-body/hook protein C-terminal" evidence="7">
    <location>
        <begin position="394"/>
        <end position="437"/>
    </location>
</feature>
<dbReference type="PROSITE" id="PS00588">
    <property type="entry name" value="FLAGELLA_BB_ROD"/>
    <property type="match status" value="1"/>
</dbReference>
<evidence type="ECO:0000256" key="1">
    <source>
        <dbReference type="ARBA" id="ARBA00004117"/>
    </source>
</evidence>
<dbReference type="Pfam" id="PF07559">
    <property type="entry name" value="FlgE_D2"/>
    <property type="match status" value="1"/>
</dbReference>
<dbReference type="NCBIfam" id="NF004238">
    <property type="entry name" value="PRK05682.1-1"/>
    <property type="match status" value="1"/>
</dbReference>
<dbReference type="InterPro" id="IPR019776">
    <property type="entry name" value="Flagellar_basal_body_rod_CS"/>
</dbReference>
<gene>
    <name evidence="10" type="ORF">J2W50_000248</name>
</gene>
<dbReference type="RefSeq" id="WP_102662980.1">
    <property type="nucleotide sequence ID" value="NZ_JAVDSJ010000001.1"/>
</dbReference>
<dbReference type="Gene3D" id="2.60.98.20">
    <property type="entry name" value="Flagellar hook protein FlgE"/>
    <property type="match status" value="1"/>
</dbReference>
<sequence length="438" mass="45236">MSFQQGLSGLNGAAKSLDVIGNNVANASTVGFKQSQTQFADMYANSMNRSGNSPVGIGVTVANVAQQFTQGNISSSNNPLDIAINGDGFFQMAGSLEDKSPMYGRNGQFQLDKSGYIVNPSMNGAYLMGWAAGASGGDPVPLQIDTSSIPATTTTSISTKVNLDSRLSTPTTTPFNAADPTTYNNSTGVTIYDSLGNPYSVQTYYVKHDPDTTVTPPTTSWDVYAKVGDQTLVTTSGGTTPLSLGTMKFDSTGSLIGVFDSTGTQITSGLMSIDLTATGPNANIAAGGGNFASAITLSYAGSTQTGSAFVNLAQNQNGMPPGTLSSFSIDKDGNIVGSYSNQQTKNLGTVVLVNFANPNGLQPLGNNLYAATGAAGSPLVGKPSTGTFGSLQARAVEDSNVDLTAELVNMIVAQRVYQANSQTIKVQDTVLQTLVSLR</sequence>
<evidence type="ECO:0000259" key="6">
    <source>
        <dbReference type="Pfam" id="PF00460"/>
    </source>
</evidence>
<feature type="domain" description="Flagellar hook protein FlgE/F/G-like D1" evidence="9">
    <location>
        <begin position="83"/>
        <end position="151"/>
    </location>
</feature>
<evidence type="ECO:0000313" key="11">
    <source>
        <dbReference type="Proteomes" id="UP001260715"/>
    </source>
</evidence>
<name>A0ABU1P9N7_9BURK</name>
<dbReference type="NCBIfam" id="TIGR03506">
    <property type="entry name" value="FlgEFG_subfam"/>
    <property type="match status" value="1"/>
</dbReference>
<comment type="similarity">
    <text evidence="2 5">Belongs to the flagella basal body rod proteins family.</text>
</comment>
<dbReference type="InterPro" id="IPR037925">
    <property type="entry name" value="FlgE/F/G-like"/>
</dbReference>
<evidence type="ECO:0000256" key="5">
    <source>
        <dbReference type="RuleBase" id="RU362116"/>
    </source>
</evidence>
<evidence type="ECO:0000256" key="4">
    <source>
        <dbReference type="ARBA" id="ARBA00023143"/>
    </source>
</evidence>
<accession>A0ABU1P9N7</accession>
<dbReference type="InterPro" id="IPR010930">
    <property type="entry name" value="Flg_bb/hook_C_dom"/>
</dbReference>
<keyword evidence="11" id="KW-1185">Reference proteome</keyword>
<evidence type="ECO:0000259" key="8">
    <source>
        <dbReference type="Pfam" id="PF07559"/>
    </source>
</evidence>